<dbReference type="GO" id="GO:0004843">
    <property type="term" value="F:cysteine-type deubiquitinase activity"/>
    <property type="evidence" value="ECO:0007669"/>
    <property type="project" value="InterPro"/>
</dbReference>
<organism evidence="1">
    <name type="scientific">Magallana gigas</name>
    <name type="common">Pacific oyster</name>
    <name type="synonym">Crassostrea gigas</name>
    <dbReference type="NCBI Taxonomy" id="29159"/>
    <lineage>
        <taxon>Eukaryota</taxon>
        <taxon>Metazoa</taxon>
        <taxon>Spiralia</taxon>
        <taxon>Lophotrochozoa</taxon>
        <taxon>Mollusca</taxon>
        <taxon>Bivalvia</taxon>
        <taxon>Autobranchia</taxon>
        <taxon>Pteriomorphia</taxon>
        <taxon>Ostreida</taxon>
        <taxon>Ostreoidea</taxon>
        <taxon>Ostreidae</taxon>
        <taxon>Magallana</taxon>
    </lineage>
</organism>
<dbReference type="GO" id="GO:0005634">
    <property type="term" value="C:nucleus"/>
    <property type="evidence" value="ECO:0007669"/>
    <property type="project" value="TreeGrafter"/>
</dbReference>
<gene>
    <name evidence="1" type="ORF">CGI_10002877</name>
</gene>
<keyword evidence="1" id="KW-0378">Hydrolase</keyword>
<dbReference type="EMBL" id="JH817048">
    <property type="protein sequence ID" value="EKC22050.1"/>
    <property type="molecule type" value="Genomic_DNA"/>
</dbReference>
<dbReference type="AlphaFoldDB" id="K1PZR6"/>
<dbReference type="SUPFAM" id="SSF54001">
    <property type="entry name" value="Cysteine proteinases"/>
    <property type="match status" value="1"/>
</dbReference>
<dbReference type="GO" id="GO:0016579">
    <property type="term" value="P:protein deubiquitination"/>
    <property type="evidence" value="ECO:0007669"/>
    <property type="project" value="InterPro"/>
</dbReference>
<reference evidence="1" key="1">
    <citation type="journal article" date="2012" name="Nature">
        <title>The oyster genome reveals stress adaptation and complexity of shell formation.</title>
        <authorList>
            <person name="Zhang G."/>
            <person name="Fang X."/>
            <person name="Guo X."/>
            <person name="Li L."/>
            <person name="Luo R."/>
            <person name="Xu F."/>
            <person name="Yang P."/>
            <person name="Zhang L."/>
            <person name="Wang X."/>
            <person name="Qi H."/>
            <person name="Xiong Z."/>
            <person name="Que H."/>
            <person name="Xie Y."/>
            <person name="Holland P.W."/>
            <person name="Paps J."/>
            <person name="Zhu Y."/>
            <person name="Wu F."/>
            <person name="Chen Y."/>
            <person name="Wang J."/>
            <person name="Peng C."/>
            <person name="Meng J."/>
            <person name="Yang L."/>
            <person name="Liu J."/>
            <person name="Wen B."/>
            <person name="Zhang N."/>
            <person name="Huang Z."/>
            <person name="Zhu Q."/>
            <person name="Feng Y."/>
            <person name="Mount A."/>
            <person name="Hedgecock D."/>
            <person name="Xu Z."/>
            <person name="Liu Y."/>
            <person name="Domazet-Loso T."/>
            <person name="Du Y."/>
            <person name="Sun X."/>
            <person name="Zhang S."/>
            <person name="Liu B."/>
            <person name="Cheng P."/>
            <person name="Jiang X."/>
            <person name="Li J."/>
            <person name="Fan D."/>
            <person name="Wang W."/>
            <person name="Fu W."/>
            <person name="Wang T."/>
            <person name="Wang B."/>
            <person name="Zhang J."/>
            <person name="Peng Z."/>
            <person name="Li Y."/>
            <person name="Li N."/>
            <person name="Wang J."/>
            <person name="Chen M."/>
            <person name="He Y."/>
            <person name="Tan F."/>
            <person name="Song X."/>
            <person name="Zheng Q."/>
            <person name="Huang R."/>
            <person name="Yang H."/>
            <person name="Du X."/>
            <person name="Chen L."/>
            <person name="Yang M."/>
            <person name="Gaffney P.M."/>
            <person name="Wang S."/>
            <person name="Luo L."/>
            <person name="She Z."/>
            <person name="Ming Y."/>
            <person name="Huang W."/>
            <person name="Zhang S."/>
            <person name="Huang B."/>
            <person name="Zhang Y."/>
            <person name="Qu T."/>
            <person name="Ni P."/>
            <person name="Miao G."/>
            <person name="Wang J."/>
            <person name="Wang Q."/>
            <person name="Steinberg C.E."/>
            <person name="Wang H."/>
            <person name="Li N."/>
            <person name="Qian L."/>
            <person name="Zhang G."/>
            <person name="Li Y."/>
            <person name="Yang H."/>
            <person name="Liu X."/>
            <person name="Wang J."/>
            <person name="Yin Y."/>
            <person name="Wang J."/>
        </authorList>
    </citation>
    <scope>NUCLEOTIDE SEQUENCE [LARGE SCALE GENOMIC DNA]</scope>
    <source>
        <strain evidence="1">05x7-T-G4-1.051#20</strain>
    </source>
</reference>
<protein>
    <submittedName>
        <fullName evidence="1">Ubiquitin carboxyl-terminal hydrolase 34</fullName>
    </submittedName>
</protein>
<dbReference type="InterPro" id="IPR001394">
    <property type="entry name" value="Peptidase_C19_UCH"/>
</dbReference>
<dbReference type="InParanoid" id="K1PZR6"/>
<dbReference type="PROSITE" id="PS50235">
    <property type="entry name" value="USP_3"/>
    <property type="match status" value="1"/>
</dbReference>
<dbReference type="HOGENOM" id="CLU_1679639_0_0_1"/>
<accession>K1PZR6</accession>
<evidence type="ECO:0000313" key="1">
    <source>
        <dbReference type="EMBL" id="EKC22050.1"/>
    </source>
</evidence>
<dbReference type="Pfam" id="PF00443">
    <property type="entry name" value="UCH"/>
    <property type="match status" value="1"/>
</dbReference>
<dbReference type="InterPro" id="IPR028889">
    <property type="entry name" value="USP"/>
</dbReference>
<dbReference type="Gene3D" id="3.90.70.10">
    <property type="entry name" value="Cysteine proteinases"/>
    <property type="match status" value="1"/>
</dbReference>
<proteinExistence type="predicted"/>
<dbReference type="InterPro" id="IPR050164">
    <property type="entry name" value="Peptidase_C19"/>
</dbReference>
<dbReference type="PANTHER" id="PTHR24006:SF827">
    <property type="entry name" value="UBIQUITIN CARBOXYL-TERMINAL HYDROLASE 34"/>
    <property type="match status" value="1"/>
</dbReference>
<dbReference type="InterPro" id="IPR038765">
    <property type="entry name" value="Papain-like_cys_pep_sf"/>
</dbReference>
<dbReference type="GO" id="GO:0005829">
    <property type="term" value="C:cytosol"/>
    <property type="evidence" value="ECO:0007669"/>
    <property type="project" value="TreeGrafter"/>
</dbReference>
<name>K1PZR6_MAGGI</name>
<dbReference type="InterPro" id="IPR018200">
    <property type="entry name" value="USP_CS"/>
</dbReference>
<sequence length="157" mass="18537">MKNLYVSFLDPHLHESLDEVTVKDMLEGDNMYTCSKCQKKVRAEKRACFKKLPRILCFNTMRYTFNMVTMMKEKVNTHFSFPLCLDMSQYMEKNLMGPDKLRDDDEDDKFLVQSEEDDIYEYELIGVTVHTGTADGGHYYSFIRDKLHKSESGQDKW</sequence>
<dbReference type="PANTHER" id="PTHR24006">
    <property type="entry name" value="UBIQUITIN CARBOXYL-TERMINAL HYDROLASE"/>
    <property type="match status" value="1"/>
</dbReference>
<dbReference type="PROSITE" id="PS00973">
    <property type="entry name" value="USP_2"/>
    <property type="match status" value="1"/>
</dbReference>